<dbReference type="InterPro" id="IPR001387">
    <property type="entry name" value="Cro/C1-type_HTH"/>
</dbReference>
<reference evidence="3 5" key="3">
    <citation type="submission" date="2019-07" db="EMBL/GenBank/DDBJ databases">
        <title>Criibacterium bergeronii gen. nov., sp. nov. isolated from human clinical samples.</title>
        <authorList>
            <person name="Maheux A.F."/>
            <person name="Boudreau D.K."/>
            <person name="Berube E."/>
            <person name="Brodeur S."/>
            <person name="Bernard K.A."/>
            <person name="Abed J.Y."/>
            <person name="Ducrey E."/>
            <person name="Guay E.F."/>
            <person name="Raymond F."/>
            <person name="Corbeil J."/>
            <person name="Domingo M.-C."/>
            <person name="Roy P.H."/>
            <person name="Boissinot M."/>
            <person name="Tocheva E.I."/>
            <person name="Omar R.F."/>
        </authorList>
    </citation>
    <scope>NUCLEOTIDE SEQUENCE [LARGE SCALE GENOMIC DNA]</scope>
    <source>
        <strain evidence="3 5">CCRI-24246</strain>
    </source>
</reference>
<evidence type="ECO:0000313" key="4">
    <source>
        <dbReference type="Proteomes" id="UP000093352"/>
    </source>
</evidence>
<dbReference type="STRING" id="1871336.BBG48_04895"/>
<proteinExistence type="predicted"/>
<protein>
    <submittedName>
        <fullName evidence="3">Helix-turn-helix transcriptional regulator</fullName>
    </submittedName>
    <submittedName>
        <fullName evidence="2">XRE family transcriptional regulator</fullName>
    </submittedName>
</protein>
<accession>A0A371IJR2</accession>
<dbReference type="AlphaFoldDB" id="A0A371IJR2"/>
<dbReference type="OrthoDB" id="9804186at2"/>
<dbReference type="CDD" id="cd00093">
    <property type="entry name" value="HTH_XRE"/>
    <property type="match status" value="1"/>
</dbReference>
<dbReference type="Pfam" id="PF13443">
    <property type="entry name" value="HTH_26"/>
    <property type="match status" value="1"/>
</dbReference>
<keyword evidence="4" id="KW-1185">Reference proteome</keyword>
<evidence type="ECO:0000313" key="3">
    <source>
        <dbReference type="EMBL" id="TRW28286.1"/>
    </source>
</evidence>
<reference evidence="2 4" key="1">
    <citation type="journal article" date="2016" name="Genome Announc.">
        <title>Draft Genome Sequence of Criibacterium bergeronii gen. nov., sp. nov., Strain CCRI-22567T, Isolated from a Vaginal Sample from a Woman with Bacterial Vaginosis.</title>
        <authorList>
            <person name="Maheux A.F."/>
            <person name="Berube E."/>
            <person name="Boudreau D.K."/>
            <person name="Raymond F."/>
            <person name="Corbeil J."/>
            <person name="Roy P.H."/>
            <person name="Boissinot M."/>
            <person name="Omar R.F."/>
        </authorList>
    </citation>
    <scope>NUCLEOTIDE SEQUENCE [LARGE SCALE GENOMIC DNA]</scope>
    <source>
        <strain evidence="2 4">CCRI-22567</strain>
    </source>
</reference>
<comment type="caution">
    <text evidence="2">The sequence shown here is derived from an EMBL/GenBank/DDBJ whole genome shotgun (WGS) entry which is preliminary data.</text>
</comment>
<dbReference type="GO" id="GO:0003677">
    <property type="term" value="F:DNA binding"/>
    <property type="evidence" value="ECO:0007669"/>
    <property type="project" value="InterPro"/>
</dbReference>
<evidence type="ECO:0000313" key="2">
    <source>
        <dbReference type="EMBL" id="RDY20700.1"/>
    </source>
</evidence>
<dbReference type="RefSeq" id="WP_068913947.1">
    <property type="nucleotide sequence ID" value="NZ_MBEW02000023.1"/>
</dbReference>
<gene>
    <name evidence="2" type="ORF">BBG48_008820</name>
    <name evidence="3" type="ORF">FL857_02150</name>
</gene>
<dbReference type="SUPFAM" id="SSF47413">
    <property type="entry name" value="lambda repressor-like DNA-binding domains"/>
    <property type="match status" value="1"/>
</dbReference>
<evidence type="ECO:0000313" key="5">
    <source>
        <dbReference type="Proteomes" id="UP000319424"/>
    </source>
</evidence>
<dbReference type="Proteomes" id="UP000093352">
    <property type="component" value="Unassembled WGS sequence"/>
</dbReference>
<dbReference type="EMBL" id="VJXW01000002">
    <property type="protein sequence ID" value="TRW28286.1"/>
    <property type="molecule type" value="Genomic_DNA"/>
</dbReference>
<dbReference type="Gene3D" id="1.10.260.40">
    <property type="entry name" value="lambda repressor-like DNA-binding domains"/>
    <property type="match status" value="1"/>
</dbReference>
<dbReference type="InterPro" id="IPR010982">
    <property type="entry name" value="Lambda_DNA-bd_dom_sf"/>
</dbReference>
<name>A0A371IJR2_9FIRM</name>
<dbReference type="Proteomes" id="UP000319424">
    <property type="component" value="Unassembled WGS sequence"/>
</dbReference>
<dbReference type="EMBL" id="MBEW02000023">
    <property type="protein sequence ID" value="RDY20700.1"/>
    <property type="molecule type" value="Genomic_DNA"/>
</dbReference>
<evidence type="ECO:0000259" key="1">
    <source>
        <dbReference type="PROSITE" id="PS50943"/>
    </source>
</evidence>
<organism evidence="2 4">
    <name type="scientific">Criibacterium bergeronii</name>
    <dbReference type="NCBI Taxonomy" id="1871336"/>
    <lineage>
        <taxon>Bacteria</taxon>
        <taxon>Bacillati</taxon>
        <taxon>Bacillota</taxon>
        <taxon>Clostridia</taxon>
        <taxon>Peptostreptococcales</taxon>
        <taxon>Filifactoraceae</taxon>
        <taxon>Criibacterium</taxon>
    </lineage>
</organism>
<dbReference type="PROSITE" id="PS50943">
    <property type="entry name" value="HTH_CROC1"/>
    <property type="match status" value="1"/>
</dbReference>
<feature type="domain" description="HTH cro/C1-type" evidence="1">
    <location>
        <begin position="8"/>
        <end position="61"/>
    </location>
</feature>
<reference evidence="2" key="2">
    <citation type="submission" date="2018-07" db="EMBL/GenBank/DDBJ databases">
        <authorList>
            <person name="Quirk P.G."/>
            <person name="Krulwich T.A."/>
        </authorList>
    </citation>
    <scope>NUCLEOTIDE SEQUENCE</scope>
    <source>
        <strain evidence="2">CCRI-22567</strain>
    </source>
</reference>
<sequence>MTVSYKKLWKLLIDHDMKKKDLAKAAGISNYTVTKMSKGENVTVDILGKICLALNCNIDDIMEFLPDDTK</sequence>